<dbReference type="Gramene" id="ERM97225">
    <property type="protein sequence ID" value="ERM97225"/>
    <property type="gene ID" value="AMTR_s00119p00071260"/>
</dbReference>
<feature type="non-terminal residue" evidence="1">
    <location>
        <position position="111"/>
    </location>
</feature>
<reference evidence="2" key="1">
    <citation type="journal article" date="2013" name="Science">
        <title>The Amborella genome and the evolution of flowering plants.</title>
        <authorList>
            <consortium name="Amborella Genome Project"/>
        </authorList>
    </citation>
    <scope>NUCLEOTIDE SEQUENCE [LARGE SCALE GENOMIC DNA]</scope>
</reference>
<keyword evidence="2" id="KW-1185">Reference proteome</keyword>
<evidence type="ECO:0000313" key="1">
    <source>
        <dbReference type="EMBL" id="ERM97225.1"/>
    </source>
</evidence>
<gene>
    <name evidence="1" type="ORF">AMTR_s00119p00071260</name>
</gene>
<evidence type="ECO:0000313" key="2">
    <source>
        <dbReference type="Proteomes" id="UP000017836"/>
    </source>
</evidence>
<proteinExistence type="predicted"/>
<dbReference type="HOGENOM" id="CLU_2164819_0_0_1"/>
<protein>
    <submittedName>
        <fullName evidence="1">Uncharacterized protein</fullName>
    </submittedName>
</protein>
<accession>W1NQ39</accession>
<feature type="non-terminal residue" evidence="1">
    <location>
        <position position="1"/>
    </location>
</feature>
<name>W1NQ39_AMBTC</name>
<dbReference type="Proteomes" id="UP000017836">
    <property type="component" value="Unassembled WGS sequence"/>
</dbReference>
<dbReference type="EMBL" id="KI396540">
    <property type="protein sequence ID" value="ERM97225.1"/>
    <property type="molecule type" value="Genomic_DNA"/>
</dbReference>
<sequence>AASTNTLKGPLPPFKGAKITLTAWSSTATAACPHKVWFCADDIPLHAWHPLHSSDPPRPLYLAASSSPSSRSFPSTCAPSRATNFHSLLPLGHVSRTRRRLVTSSSDTLTP</sequence>
<organism evidence="1 2">
    <name type="scientific">Amborella trichopoda</name>
    <dbReference type="NCBI Taxonomy" id="13333"/>
    <lineage>
        <taxon>Eukaryota</taxon>
        <taxon>Viridiplantae</taxon>
        <taxon>Streptophyta</taxon>
        <taxon>Embryophyta</taxon>
        <taxon>Tracheophyta</taxon>
        <taxon>Spermatophyta</taxon>
        <taxon>Magnoliopsida</taxon>
        <taxon>Amborellales</taxon>
        <taxon>Amborellaceae</taxon>
        <taxon>Amborella</taxon>
    </lineage>
</organism>
<dbReference type="AlphaFoldDB" id="W1NQ39"/>